<dbReference type="GO" id="GO:0000049">
    <property type="term" value="F:tRNA binding"/>
    <property type="evidence" value="ECO:0007669"/>
    <property type="project" value="TreeGrafter"/>
</dbReference>
<evidence type="ECO:0000256" key="8">
    <source>
        <dbReference type="ARBA" id="ARBA00022695"/>
    </source>
</evidence>
<dbReference type="GO" id="GO:0043047">
    <property type="term" value="F:single-stranded telomeric DNA binding"/>
    <property type="evidence" value="ECO:0007669"/>
    <property type="project" value="EnsemblFungi"/>
</dbReference>
<dbReference type="Gene3D" id="3.40.50.11030">
    <property type="entry name" value="Threonylcarbamoyl-AMP synthase, C-terminal domain"/>
    <property type="match status" value="1"/>
</dbReference>
<evidence type="ECO:0000256" key="2">
    <source>
        <dbReference type="ARBA" id="ARBA00007663"/>
    </source>
</evidence>
<dbReference type="Pfam" id="PF01300">
    <property type="entry name" value="Sua5_yciO_yrdC"/>
    <property type="match status" value="1"/>
</dbReference>
<feature type="binding site" evidence="14">
    <location>
        <position position="28"/>
    </location>
    <ligand>
        <name>L-threonine</name>
        <dbReference type="ChEBI" id="CHEBI:57926"/>
    </ligand>
</feature>
<dbReference type="InterPro" id="IPR017945">
    <property type="entry name" value="DHBP_synth_RibB-like_a/b_dom"/>
</dbReference>
<dbReference type="GO" id="GO:0002949">
    <property type="term" value="P:tRNA threonylcarbamoyladenosine modification"/>
    <property type="evidence" value="ECO:0007669"/>
    <property type="project" value="EnsemblFungi"/>
</dbReference>
<evidence type="ECO:0000256" key="13">
    <source>
        <dbReference type="PIRNR" id="PIRNR004930"/>
    </source>
</evidence>
<feature type="binding site" evidence="14">
    <location>
        <position position="60"/>
    </location>
    <ligand>
        <name>L-threonine</name>
        <dbReference type="ChEBI" id="CHEBI:57926"/>
    </ligand>
</feature>
<dbReference type="InterPro" id="IPR010923">
    <property type="entry name" value="T(6)A37_SUA5"/>
</dbReference>
<keyword evidence="10 13" id="KW-0067">ATP-binding</keyword>
<dbReference type="Gene3D" id="3.90.870.10">
    <property type="entry name" value="DHBP synthase"/>
    <property type="match status" value="1"/>
</dbReference>
<evidence type="ECO:0000256" key="4">
    <source>
        <dbReference type="ARBA" id="ARBA00015492"/>
    </source>
</evidence>
<protein>
    <recommendedName>
        <fullName evidence="4 13">Threonylcarbamoyl-AMP synthase</fullName>
        <shortName evidence="13">TC-AMP synthase</shortName>
        <ecNumber evidence="3 13">2.7.7.87</ecNumber>
    </recommendedName>
    <alternativeName>
        <fullName evidence="11 13">L-threonylcarbamoyladenylate synthase</fullName>
    </alternativeName>
</protein>
<organism evidence="16 17">
    <name type="scientific">Vairimorpha apis BRL 01</name>
    <dbReference type="NCBI Taxonomy" id="1037528"/>
    <lineage>
        <taxon>Eukaryota</taxon>
        <taxon>Fungi</taxon>
        <taxon>Fungi incertae sedis</taxon>
        <taxon>Microsporidia</taxon>
        <taxon>Nosematidae</taxon>
        <taxon>Vairimorpha</taxon>
    </lineage>
</organism>
<feature type="binding site" evidence="14">
    <location>
        <position position="189"/>
    </location>
    <ligand>
        <name>ATP</name>
        <dbReference type="ChEBI" id="CHEBI:30616"/>
    </ligand>
</feature>
<evidence type="ECO:0000256" key="6">
    <source>
        <dbReference type="ARBA" id="ARBA00022679"/>
    </source>
</evidence>
<dbReference type="EC" id="2.7.7.87" evidence="3 13"/>
<feature type="binding site" evidence="14">
    <location>
        <position position="145"/>
    </location>
    <ligand>
        <name>ATP</name>
        <dbReference type="ChEBI" id="CHEBI:30616"/>
    </ligand>
</feature>
<dbReference type="PANTHER" id="PTHR17490">
    <property type="entry name" value="SUA5"/>
    <property type="match status" value="1"/>
</dbReference>
<evidence type="ECO:0000256" key="12">
    <source>
        <dbReference type="ARBA" id="ARBA00048366"/>
    </source>
</evidence>
<keyword evidence="17" id="KW-1185">Reference proteome</keyword>
<keyword evidence="7 13" id="KW-0819">tRNA processing</keyword>
<comment type="function">
    <text evidence="13">Required for the formation of a threonylcarbamoyl group on adenosine at position 37 (t(6)A37) in tRNAs that read codons beginning with adenine.</text>
</comment>
<proteinExistence type="inferred from homology"/>
<accession>T0LC75</accession>
<feature type="binding site" evidence="14">
    <location>
        <position position="137"/>
    </location>
    <ligand>
        <name>ATP</name>
        <dbReference type="ChEBI" id="CHEBI:30616"/>
    </ligand>
</feature>
<dbReference type="GO" id="GO:0006450">
    <property type="term" value="P:regulation of translational fidelity"/>
    <property type="evidence" value="ECO:0007669"/>
    <property type="project" value="EnsemblFungi"/>
</dbReference>
<evidence type="ECO:0000256" key="7">
    <source>
        <dbReference type="ARBA" id="ARBA00022694"/>
    </source>
</evidence>
<dbReference type="EMBL" id="KE647071">
    <property type="protein sequence ID" value="EQB61889.1"/>
    <property type="molecule type" value="Genomic_DNA"/>
</dbReference>
<sequence length="337" mass="38444">MKIISTENLDINDILKYFNDVVVIPTETVYGLAAPINNEKILMKIFKLKNRPCDNPLIVHVSDLDMLKTVIDGEIPKNYDKIIKKFWPGPISLLFKANKKLSKIVTAGLDTVLVRIPDNETIIKIIKTLNIPLAAPSANLSGNPSPSTIQHTIDDFNDKISLYIDGGKCKIGLESTVFSYLNDNPILLRPGAICRQKLEEIINKKIEIRYNQKNLNTDIISPGQKYKHYSPKNKFILIYNDYSDITDLILNFSNFDKKIKIGILKHQNVIINISKIKNIEIFELGNNLSEIANNLYNGLRYLDVRCNIIFTCNVEDFMEGEAIMDRLKKSAHFIYKK</sequence>
<evidence type="ECO:0000256" key="14">
    <source>
        <dbReference type="PIRSR" id="PIRSR004930-1"/>
    </source>
</evidence>
<dbReference type="AlphaFoldDB" id="T0LC75"/>
<dbReference type="SUPFAM" id="SSF55821">
    <property type="entry name" value="YrdC/RibB"/>
    <property type="match status" value="1"/>
</dbReference>
<dbReference type="Proteomes" id="UP000053780">
    <property type="component" value="Unassembled WGS sequence"/>
</dbReference>
<dbReference type="Pfam" id="PF03481">
    <property type="entry name" value="Sua5_C"/>
    <property type="match status" value="1"/>
</dbReference>
<reference evidence="16 17" key="1">
    <citation type="journal article" date="2013" name="BMC Genomics">
        <title>Genome sequencing and comparative genomics of honey bee microsporidia, Nosema apis reveal novel insights into host-parasite interactions.</title>
        <authorList>
            <person name="Chen Yp."/>
            <person name="Pettis J.S."/>
            <person name="Zhao Y."/>
            <person name="Liu X."/>
            <person name="Tallon L.J."/>
            <person name="Sadzewicz L.D."/>
            <person name="Li R."/>
            <person name="Zheng H."/>
            <person name="Huang S."/>
            <person name="Zhang X."/>
            <person name="Hamilton M.C."/>
            <person name="Pernal S.F."/>
            <person name="Melathopoulos A.P."/>
            <person name="Yan X."/>
            <person name="Evans J.D."/>
        </authorList>
    </citation>
    <scope>NUCLEOTIDE SEQUENCE [LARGE SCALE GENOMIC DNA]</scope>
    <source>
        <strain evidence="16 17">BRL 01</strain>
    </source>
</reference>
<dbReference type="InterPro" id="IPR006070">
    <property type="entry name" value="Sua5-like_dom"/>
</dbReference>
<feature type="binding site" evidence="14">
    <location>
        <position position="175"/>
    </location>
    <ligand>
        <name>L-threonine</name>
        <dbReference type="ChEBI" id="CHEBI:57926"/>
    </ligand>
</feature>
<dbReference type="VEuPathDB" id="MicrosporidiaDB:NAPIS_ORF00554"/>
<dbReference type="GO" id="GO:0005524">
    <property type="term" value="F:ATP binding"/>
    <property type="evidence" value="ECO:0007669"/>
    <property type="project" value="UniProtKB-UniRule"/>
</dbReference>
<feature type="binding site" evidence="14">
    <location>
        <position position="229"/>
    </location>
    <ligand>
        <name>ATP</name>
        <dbReference type="ChEBI" id="CHEBI:30616"/>
    </ligand>
</feature>
<gene>
    <name evidence="16" type="ORF">NAPIS_ORF00554</name>
</gene>
<dbReference type="InterPro" id="IPR050156">
    <property type="entry name" value="TC-AMP_synthase_SUA5"/>
</dbReference>
<dbReference type="OrthoDB" id="412787at2759"/>
<evidence type="ECO:0000259" key="15">
    <source>
        <dbReference type="PROSITE" id="PS51163"/>
    </source>
</evidence>
<feature type="binding site" evidence="14">
    <location>
        <position position="135"/>
    </location>
    <ligand>
        <name>L-threonine</name>
        <dbReference type="ChEBI" id="CHEBI:57926"/>
    </ligand>
</feature>
<dbReference type="PANTHER" id="PTHR17490:SF16">
    <property type="entry name" value="THREONYLCARBAMOYL-AMP SYNTHASE"/>
    <property type="match status" value="1"/>
</dbReference>
<evidence type="ECO:0000256" key="10">
    <source>
        <dbReference type="ARBA" id="ARBA00022840"/>
    </source>
</evidence>
<dbReference type="GO" id="GO:0000723">
    <property type="term" value="P:telomere maintenance"/>
    <property type="evidence" value="ECO:0007669"/>
    <property type="project" value="EnsemblFungi"/>
</dbReference>
<dbReference type="PROSITE" id="PS51163">
    <property type="entry name" value="YRDC"/>
    <property type="match status" value="1"/>
</dbReference>
<evidence type="ECO:0000256" key="9">
    <source>
        <dbReference type="ARBA" id="ARBA00022741"/>
    </source>
</evidence>
<dbReference type="GO" id="GO:0061710">
    <property type="term" value="F:L-threonylcarbamoyladenylate synthase"/>
    <property type="evidence" value="ECO:0007669"/>
    <property type="project" value="UniProtKB-EC"/>
</dbReference>
<dbReference type="GO" id="GO:0005739">
    <property type="term" value="C:mitochondrion"/>
    <property type="evidence" value="ECO:0007669"/>
    <property type="project" value="EnsemblFungi"/>
</dbReference>
<feature type="binding site" evidence="14">
    <location>
        <position position="111"/>
    </location>
    <ligand>
        <name>ATP</name>
        <dbReference type="ChEBI" id="CHEBI:30616"/>
    </ligand>
</feature>
<feature type="binding site" evidence="14">
    <location>
        <position position="55"/>
    </location>
    <ligand>
        <name>ATP</name>
        <dbReference type="ChEBI" id="CHEBI:30616"/>
    </ligand>
</feature>
<comment type="subcellular location">
    <subcellularLocation>
        <location evidence="1 13">Cytoplasm</location>
    </subcellularLocation>
</comment>
<evidence type="ECO:0000313" key="17">
    <source>
        <dbReference type="Proteomes" id="UP000053780"/>
    </source>
</evidence>
<keyword evidence="6 13" id="KW-0808">Transferase</keyword>
<dbReference type="NCBIfam" id="TIGR00057">
    <property type="entry name" value="L-threonylcarbamoyladenylate synthase"/>
    <property type="match status" value="1"/>
</dbReference>
<evidence type="ECO:0000256" key="1">
    <source>
        <dbReference type="ARBA" id="ARBA00004496"/>
    </source>
</evidence>
<dbReference type="GO" id="GO:0003725">
    <property type="term" value="F:double-stranded RNA binding"/>
    <property type="evidence" value="ECO:0007669"/>
    <property type="project" value="UniProtKB-UniRule"/>
</dbReference>
<dbReference type="InterPro" id="IPR038385">
    <property type="entry name" value="Sua5/YwlC_C"/>
</dbReference>
<evidence type="ECO:0000256" key="3">
    <source>
        <dbReference type="ARBA" id="ARBA00012584"/>
    </source>
</evidence>
<evidence type="ECO:0000256" key="11">
    <source>
        <dbReference type="ARBA" id="ARBA00029774"/>
    </source>
</evidence>
<keyword evidence="8 13" id="KW-0548">Nucleotidyltransferase</keyword>
<evidence type="ECO:0000313" key="16">
    <source>
        <dbReference type="EMBL" id="EQB61889.1"/>
    </source>
</evidence>
<keyword evidence="9 13" id="KW-0547">Nucleotide-binding</keyword>
<dbReference type="InterPro" id="IPR005145">
    <property type="entry name" value="Sua5_C"/>
</dbReference>
<evidence type="ECO:0000256" key="5">
    <source>
        <dbReference type="ARBA" id="ARBA00022490"/>
    </source>
</evidence>
<feature type="domain" description="YrdC-like" evidence="15">
    <location>
        <begin position="5"/>
        <end position="193"/>
    </location>
</feature>
<dbReference type="HOGENOM" id="CLU_031397_0_1_1"/>
<keyword evidence="5 13" id="KW-0963">Cytoplasm</keyword>
<dbReference type="PIRSF" id="PIRSF004930">
    <property type="entry name" value="Tln_factor_SUA5"/>
    <property type="match status" value="1"/>
</dbReference>
<feature type="binding site" evidence="14">
    <location>
        <position position="51"/>
    </location>
    <ligand>
        <name>ATP</name>
        <dbReference type="ChEBI" id="CHEBI:30616"/>
    </ligand>
</feature>
<name>T0LC75_9MICR</name>
<comment type="catalytic activity">
    <reaction evidence="12 13">
        <text>L-threonine + hydrogencarbonate + ATP = L-threonylcarbamoyladenylate + diphosphate + H2O</text>
        <dbReference type="Rhea" id="RHEA:36407"/>
        <dbReference type="ChEBI" id="CHEBI:15377"/>
        <dbReference type="ChEBI" id="CHEBI:17544"/>
        <dbReference type="ChEBI" id="CHEBI:30616"/>
        <dbReference type="ChEBI" id="CHEBI:33019"/>
        <dbReference type="ChEBI" id="CHEBI:57926"/>
        <dbReference type="ChEBI" id="CHEBI:73682"/>
        <dbReference type="EC" id="2.7.7.87"/>
    </reaction>
</comment>
<comment type="similarity">
    <text evidence="2 13">Belongs to the SUA5 family.</text>
</comment>
<feature type="binding site" evidence="14">
    <location>
        <position position="115"/>
    </location>
    <ligand>
        <name>L-threonine</name>
        <dbReference type="ChEBI" id="CHEBI:57926"/>
    </ligand>
</feature>